<accession>A0A5C6BLN3</accession>
<evidence type="ECO:0000256" key="1">
    <source>
        <dbReference type="SAM" id="Phobius"/>
    </source>
</evidence>
<sequence length="142" mass="16005">MTIAPNNDSRSAWYFSPWEIGVCTWVGATLWLVIFPAVYPTPIGDGIVPNWLFFSPSRLGWAYLLFCPVAAIPAGLVTMGLHSMIDRQVHGRTRIVVRFIMLTFGMAFSVIWSLMIYRSDPDGKYPSARDRQVPVRHSSPSQ</sequence>
<gene>
    <name evidence="2" type="ORF">CA54_10350</name>
</gene>
<protein>
    <submittedName>
        <fullName evidence="2">Uncharacterized protein</fullName>
    </submittedName>
</protein>
<keyword evidence="1" id="KW-0812">Transmembrane</keyword>
<feature type="transmembrane region" description="Helical" evidence="1">
    <location>
        <begin position="59"/>
        <end position="83"/>
    </location>
</feature>
<comment type="caution">
    <text evidence="2">The sequence shown here is derived from an EMBL/GenBank/DDBJ whole genome shotgun (WGS) entry which is preliminary data.</text>
</comment>
<dbReference type="RefSeq" id="WP_146369716.1">
    <property type="nucleotide sequence ID" value="NZ_SJPP01000001.1"/>
</dbReference>
<dbReference type="AlphaFoldDB" id="A0A5C6BLN3"/>
<dbReference type="OrthoDB" id="9862578at2"/>
<reference evidence="2 3" key="1">
    <citation type="submission" date="2019-02" db="EMBL/GenBank/DDBJ databases">
        <title>Deep-cultivation of Planctomycetes and their phenomic and genomic characterization uncovers novel biology.</title>
        <authorList>
            <person name="Wiegand S."/>
            <person name="Jogler M."/>
            <person name="Boedeker C."/>
            <person name="Pinto D."/>
            <person name="Vollmers J."/>
            <person name="Rivas-Marin E."/>
            <person name="Kohn T."/>
            <person name="Peeters S.H."/>
            <person name="Heuer A."/>
            <person name="Rast P."/>
            <person name="Oberbeckmann S."/>
            <person name="Bunk B."/>
            <person name="Jeske O."/>
            <person name="Meyerdierks A."/>
            <person name="Storesund J.E."/>
            <person name="Kallscheuer N."/>
            <person name="Luecker S."/>
            <person name="Lage O.M."/>
            <person name="Pohl T."/>
            <person name="Merkel B.J."/>
            <person name="Hornburger P."/>
            <person name="Mueller R.-W."/>
            <person name="Bruemmer F."/>
            <person name="Labrenz M."/>
            <person name="Spormann A.M."/>
            <person name="Op Den Camp H."/>
            <person name="Overmann J."/>
            <person name="Amann R."/>
            <person name="Jetten M.S.M."/>
            <person name="Mascher T."/>
            <person name="Medema M.H."/>
            <person name="Devos D.P."/>
            <person name="Kaster A.-K."/>
            <person name="Ovreas L."/>
            <person name="Rohde M."/>
            <person name="Galperin M.Y."/>
            <person name="Jogler C."/>
        </authorList>
    </citation>
    <scope>NUCLEOTIDE SEQUENCE [LARGE SCALE GENOMIC DNA]</scope>
    <source>
        <strain evidence="2 3">CA54</strain>
    </source>
</reference>
<evidence type="ECO:0000313" key="3">
    <source>
        <dbReference type="Proteomes" id="UP000320735"/>
    </source>
</evidence>
<organism evidence="2 3">
    <name type="scientific">Symmachiella macrocystis</name>
    <dbReference type="NCBI Taxonomy" id="2527985"/>
    <lineage>
        <taxon>Bacteria</taxon>
        <taxon>Pseudomonadati</taxon>
        <taxon>Planctomycetota</taxon>
        <taxon>Planctomycetia</taxon>
        <taxon>Planctomycetales</taxon>
        <taxon>Planctomycetaceae</taxon>
        <taxon>Symmachiella</taxon>
    </lineage>
</organism>
<keyword evidence="1" id="KW-1133">Transmembrane helix</keyword>
<dbReference type="Proteomes" id="UP000320735">
    <property type="component" value="Unassembled WGS sequence"/>
</dbReference>
<keyword evidence="1" id="KW-0472">Membrane</keyword>
<name>A0A5C6BLN3_9PLAN</name>
<evidence type="ECO:0000313" key="2">
    <source>
        <dbReference type="EMBL" id="TWU12216.1"/>
    </source>
</evidence>
<feature type="transmembrane region" description="Helical" evidence="1">
    <location>
        <begin position="12"/>
        <end position="39"/>
    </location>
</feature>
<dbReference type="EMBL" id="SJPP01000001">
    <property type="protein sequence ID" value="TWU12216.1"/>
    <property type="molecule type" value="Genomic_DNA"/>
</dbReference>
<keyword evidence="3" id="KW-1185">Reference proteome</keyword>
<proteinExistence type="predicted"/>
<feature type="transmembrane region" description="Helical" evidence="1">
    <location>
        <begin position="95"/>
        <end position="117"/>
    </location>
</feature>